<dbReference type="PANTHER" id="PTHR45754:SF3">
    <property type="entry name" value="METHYLENETETRAHYDROFOLATE REDUCTASE (NADPH)"/>
    <property type="match status" value="1"/>
</dbReference>
<dbReference type="Pfam" id="PF02219">
    <property type="entry name" value="MTHFR"/>
    <property type="match status" value="1"/>
</dbReference>
<dbReference type="GO" id="GO:0106312">
    <property type="term" value="F:methylenetetrahydrofolate reductase (NADH) activity"/>
    <property type="evidence" value="ECO:0007669"/>
    <property type="project" value="UniProtKB-EC"/>
</dbReference>
<evidence type="ECO:0000256" key="6">
    <source>
        <dbReference type="ARBA" id="ARBA00022827"/>
    </source>
</evidence>
<comment type="pathway">
    <text evidence="2 12">One-carbon metabolism; tetrahydrofolate interconversion.</text>
</comment>
<gene>
    <name evidence="13" type="primary">metF</name>
    <name evidence="13" type="ORF">P7H43_01230</name>
</gene>
<dbReference type="EMBL" id="JARQBJ010000001">
    <property type="protein sequence ID" value="MDT2809114.1"/>
    <property type="molecule type" value="Genomic_DNA"/>
</dbReference>
<dbReference type="EC" id="1.5.1.54" evidence="12"/>
<keyword evidence="9" id="KW-0486">Methionine biosynthesis</keyword>
<keyword evidence="4" id="KW-0028">Amino-acid biosynthesis</keyword>
<comment type="caution">
    <text evidence="13">The sequence shown here is derived from an EMBL/GenBank/DDBJ whole genome shotgun (WGS) entry which is preliminary data.</text>
</comment>
<evidence type="ECO:0000256" key="1">
    <source>
        <dbReference type="ARBA" id="ARBA00001974"/>
    </source>
</evidence>
<evidence type="ECO:0000313" key="13">
    <source>
        <dbReference type="EMBL" id="MDT2809114.1"/>
    </source>
</evidence>
<protein>
    <recommendedName>
        <fullName evidence="12">Methylenetetrahydrofolate reductase</fullName>
        <ecNumber evidence="12">1.5.1.54</ecNumber>
    </recommendedName>
</protein>
<dbReference type="NCBIfam" id="TIGR00676">
    <property type="entry name" value="fadh2"/>
    <property type="match status" value="1"/>
</dbReference>
<evidence type="ECO:0000256" key="7">
    <source>
        <dbReference type="ARBA" id="ARBA00023002"/>
    </source>
</evidence>
<dbReference type="GO" id="GO:0071949">
    <property type="term" value="F:FAD binding"/>
    <property type="evidence" value="ECO:0007669"/>
    <property type="project" value="TreeGrafter"/>
</dbReference>
<reference evidence="13" key="1">
    <citation type="submission" date="2023-03" db="EMBL/GenBank/DDBJ databases">
        <authorList>
            <person name="Shen W."/>
            <person name="Cai J."/>
        </authorList>
    </citation>
    <scope>NUCLEOTIDE SEQUENCE</scope>
    <source>
        <strain evidence="13">B226-2</strain>
    </source>
</reference>
<comment type="similarity">
    <text evidence="3 12">Belongs to the methylenetetrahydrofolate reductase family.</text>
</comment>
<proteinExistence type="inferred from homology"/>
<evidence type="ECO:0000256" key="9">
    <source>
        <dbReference type="ARBA" id="ARBA00023167"/>
    </source>
</evidence>
<evidence type="ECO:0000256" key="2">
    <source>
        <dbReference type="ARBA" id="ARBA00004777"/>
    </source>
</evidence>
<name>A0AAW8TTV5_9ENTE</name>
<dbReference type="InterPro" id="IPR029041">
    <property type="entry name" value="FAD-linked_oxidoreductase-like"/>
</dbReference>
<dbReference type="GO" id="GO:0009086">
    <property type="term" value="P:methionine biosynthetic process"/>
    <property type="evidence" value="ECO:0007669"/>
    <property type="project" value="UniProtKB-KW"/>
</dbReference>
<evidence type="ECO:0000256" key="8">
    <source>
        <dbReference type="ARBA" id="ARBA00023027"/>
    </source>
</evidence>
<evidence type="ECO:0000313" key="14">
    <source>
        <dbReference type="Proteomes" id="UP001256711"/>
    </source>
</evidence>
<dbReference type="Proteomes" id="UP001256711">
    <property type="component" value="Unassembled WGS sequence"/>
</dbReference>
<comment type="pathway">
    <text evidence="10">Amino-acid biosynthesis; L-methionine biosynthesis via de novo pathway.</text>
</comment>
<dbReference type="GO" id="GO:0005829">
    <property type="term" value="C:cytosol"/>
    <property type="evidence" value="ECO:0007669"/>
    <property type="project" value="InterPro"/>
</dbReference>
<keyword evidence="8" id="KW-0520">NAD</keyword>
<keyword evidence="5 12" id="KW-0285">Flavoprotein</keyword>
<keyword evidence="6 12" id="KW-0274">FAD</keyword>
<dbReference type="Gene3D" id="3.20.20.220">
    <property type="match status" value="1"/>
</dbReference>
<dbReference type="PANTHER" id="PTHR45754">
    <property type="entry name" value="METHYLENETETRAHYDROFOLATE REDUCTASE"/>
    <property type="match status" value="1"/>
</dbReference>
<evidence type="ECO:0000256" key="3">
    <source>
        <dbReference type="ARBA" id="ARBA00006743"/>
    </source>
</evidence>
<evidence type="ECO:0000256" key="4">
    <source>
        <dbReference type="ARBA" id="ARBA00022605"/>
    </source>
</evidence>
<dbReference type="InterPro" id="IPR003171">
    <property type="entry name" value="Mehydrof_redctse-like"/>
</dbReference>
<dbReference type="SUPFAM" id="SSF51730">
    <property type="entry name" value="FAD-linked oxidoreductase"/>
    <property type="match status" value="1"/>
</dbReference>
<comment type="cofactor">
    <cofactor evidence="1 12">
        <name>FAD</name>
        <dbReference type="ChEBI" id="CHEBI:57692"/>
    </cofactor>
</comment>
<evidence type="ECO:0000256" key="12">
    <source>
        <dbReference type="RuleBase" id="RU003862"/>
    </source>
</evidence>
<organism evidence="13 14">
    <name type="scientific">Enterococcus asini</name>
    <dbReference type="NCBI Taxonomy" id="57732"/>
    <lineage>
        <taxon>Bacteria</taxon>
        <taxon>Bacillati</taxon>
        <taxon>Bacillota</taxon>
        <taxon>Bacilli</taxon>
        <taxon>Lactobacillales</taxon>
        <taxon>Enterococcaceae</taxon>
        <taxon>Enterococcus</taxon>
    </lineage>
</organism>
<evidence type="ECO:0000256" key="5">
    <source>
        <dbReference type="ARBA" id="ARBA00022630"/>
    </source>
</evidence>
<evidence type="ECO:0000256" key="10">
    <source>
        <dbReference type="ARBA" id="ARBA00034478"/>
    </source>
</evidence>
<evidence type="ECO:0000256" key="11">
    <source>
        <dbReference type="ARBA" id="ARBA00048628"/>
    </source>
</evidence>
<dbReference type="GO" id="GO:0035999">
    <property type="term" value="P:tetrahydrofolate interconversion"/>
    <property type="evidence" value="ECO:0007669"/>
    <property type="project" value="TreeGrafter"/>
</dbReference>
<keyword evidence="7 12" id="KW-0560">Oxidoreductase</keyword>
<dbReference type="AlphaFoldDB" id="A0AAW8TTV5"/>
<accession>A0AAW8TTV5</accession>
<comment type="catalytic activity">
    <reaction evidence="11">
        <text>(6S)-5-methyl-5,6,7,8-tetrahydrofolate + NAD(+) = (6R)-5,10-methylene-5,6,7,8-tetrahydrofolate + NADH + H(+)</text>
        <dbReference type="Rhea" id="RHEA:19821"/>
        <dbReference type="ChEBI" id="CHEBI:15378"/>
        <dbReference type="ChEBI" id="CHEBI:15636"/>
        <dbReference type="ChEBI" id="CHEBI:18608"/>
        <dbReference type="ChEBI" id="CHEBI:57540"/>
        <dbReference type="ChEBI" id="CHEBI:57945"/>
        <dbReference type="EC" id="1.5.1.54"/>
    </reaction>
    <physiologicalReaction direction="right-to-left" evidence="11">
        <dbReference type="Rhea" id="RHEA:19823"/>
    </physiologicalReaction>
</comment>
<dbReference type="CDD" id="cd00537">
    <property type="entry name" value="MTHFR"/>
    <property type="match status" value="1"/>
</dbReference>
<sequence>MSHASLSFEIFPPNTHVGEEKLLGTLEQLGDLAPDFISVTCSNNKRNIEETTLKVAGYVKNHLQIPTIAHLPACYLSKQQVTAILTQLDQLGIKQVLALRGDIDPQIPPTKDFSYASDLVAYIKEAAPHFEISGACYPEVHPESKSHVADVLHLKEKVTCGCDQLISQLFFDNEVFYRFLESCQLANIQAPVLAGIMPIVNRKQALRIIQTADAKLPKKFLAILDKYEHNPVALRDAGLAYAVDQIVDLVTQDVAGIHLYTMNNAATARQIYQATASLFHKTPVLDQVLG</sequence>
<dbReference type="RefSeq" id="WP_311834860.1">
    <property type="nucleotide sequence ID" value="NZ_JARQBJ010000001.1"/>
</dbReference>
<dbReference type="InterPro" id="IPR004620">
    <property type="entry name" value="MTHF_reductase_bac"/>
</dbReference>